<gene>
    <name evidence="1" type="ORF">METBISCDRAFT_28583</name>
</gene>
<accession>A0A4P9Z8J5</accession>
<keyword evidence="2" id="KW-1185">Reference proteome</keyword>
<evidence type="ECO:0000313" key="2">
    <source>
        <dbReference type="Proteomes" id="UP000268321"/>
    </source>
</evidence>
<evidence type="ECO:0000313" key="1">
    <source>
        <dbReference type="EMBL" id="RKP29017.1"/>
    </source>
</evidence>
<name>A0A4P9Z8J5_9ASCO</name>
<dbReference type="AlphaFoldDB" id="A0A4P9Z8J5"/>
<protein>
    <submittedName>
        <fullName evidence="1">Uncharacterized protein</fullName>
    </submittedName>
</protein>
<dbReference type="EMBL" id="ML004521">
    <property type="protein sequence ID" value="RKP29017.1"/>
    <property type="molecule type" value="Genomic_DNA"/>
</dbReference>
<dbReference type="Proteomes" id="UP000268321">
    <property type="component" value="Unassembled WGS sequence"/>
</dbReference>
<organism evidence="1 2">
    <name type="scientific">Metschnikowia bicuspidata</name>
    <dbReference type="NCBI Taxonomy" id="27322"/>
    <lineage>
        <taxon>Eukaryota</taxon>
        <taxon>Fungi</taxon>
        <taxon>Dikarya</taxon>
        <taxon>Ascomycota</taxon>
        <taxon>Saccharomycotina</taxon>
        <taxon>Pichiomycetes</taxon>
        <taxon>Metschnikowiaceae</taxon>
        <taxon>Metschnikowia</taxon>
    </lineage>
</organism>
<proteinExistence type="predicted"/>
<sequence length="368" mass="41468">MAFLGRFGEQEPNAQQKLASELKKMKTARSSPRDYSLIGDVYAAVDLNSAAIQLGVTMFELKLIKMSSSTPRARRPSHSTAALKTDQSTTFLTGRRLHEDLLHVRASVSEGTSLDQNLHEHTLRYFDQTVVSMRTPRTQLAVRARLYSGVEMPLFDPGDAPMDLLGYATSHTAVVRLRVDDGALSEQMGGRGTETCATIHAPRTTAVAQPPVDHMRADLADASFAHLPYTDISSRTCAEYYELSLHLDKLEYTMYAALRIAAPTPIYDFPFMVMEGFAWHGHKTRLHSASYYSTRVSPSTYVDWSVRGHTMCAFDTGLVQHVHRKRYCSDFTRLSWLLHRLDLRRDEASAWVDCEDIWLSYAVIDLLL</sequence>
<reference evidence="2" key="1">
    <citation type="journal article" date="2018" name="Nat. Microbiol.">
        <title>Leveraging single-cell genomics to expand the fungal tree of life.</title>
        <authorList>
            <person name="Ahrendt S.R."/>
            <person name="Quandt C.A."/>
            <person name="Ciobanu D."/>
            <person name="Clum A."/>
            <person name="Salamov A."/>
            <person name="Andreopoulos B."/>
            <person name="Cheng J.F."/>
            <person name="Woyke T."/>
            <person name="Pelin A."/>
            <person name="Henrissat B."/>
            <person name="Reynolds N.K."/>
            <person name="Benny G.L."/>
            <person name="Smith M.E."/>
            <person name="James T.Y."/>
            <person name="Grigoriev I.V."/>
        </authorList>
    </citation>
    <scope>NUCLEOTIDE SEQUENCE [LARGE SCALE GENOMIC DNA]</scope>
    <source>
        <strain evidence="2">Baker2002</strain>
    </source>
</reference>